<dbReference type="InterPro" id="IPR036322">
    <property type="entry name" value="WD40_repeat_dom_sf"/>
</dbReference>
<dbReference type="EMBL" id="MLAK01001260">
    <property type="protein sequence ID" value="OHS95171.1"/>
    <property type="molecule type" value="Genomic_DNA"/>
</dbReference>
<keyword evidence="6" id="KW-1185">Reference proteome</keyword>
<dbReference type="SUPFAM" id="SSF50978">
    <property type="entry name" value="WD40 repeat-like"/>
    <property type="match status" value="1"/>
</dbReference>
<dbReference type="SUPFAM" id="SSF81837">
    <property type="entry name" value="BEACH domain"/>
    <property type="match status" value="1"/>
</dbReference>
<dbReference type="CDD" id="cd06071">
    <property type="entry name" value="Beach"/>
    <property type="match status" value="1"/>
</dbReference>
<dbReference type="PROSITE" id="PS50082">
    <property type="entry name" value="WD_REPEATS_2"/>
    <property type="match status" value="1"/>
</dbReference>
<reference evidence="5" key="1">
    <citation type="submission" date="2016-10" db="EMBL/GenBank/DDBJ databases">
        <authorList>
            <person name="Benchimol M."/>
            <person name="Almeida L.G."/>
            <person name="Vasconcelos A.T."/>
            <person name="Perreira-Neves A."/>
            <person name="Rosa I.A."/>
            <person name="Tasca T."/>
            <person name="Bogo M.R."/>
            <person name="de Souza W."/>
        </authorList>
    </citation>
    <scope>NUCLEOTIDE SEQUENCE [LARGE SCALE GENOMIC DNA]</scope>
    <source>
        <strain evidence="5">K</strain>
    </source>
</reference>
<dbReference type="InterPro" id="IPR015943">
    <property type="entry name" value="WD40/YVTN_repeat-like_dom_sf"/>
</dbReference>
<dbReference type="OrthoDB" id="26681at2759"/>
<proteinExistence type="predicted"/>
<organism evidence="5 6">
    <name type="scientific">Tritrichomonas foetus</name>
    <dbReference type="NCBI Taxonomy" id="1144522"/>
    <lineage>
        <taxon>Eukaryota</taxon>
        <taxon>Metamonada</taxon>
        <taxon>Parabasalia</taxon>
        <taxon>Tritrichomonadida</taxon>
        <taxon>Tritrichomonadidae</taxon>
        <taxon>Tritrichomonas</taxon>
    </lineage>
</organism>
<dbReference type="PANTHER" id="PTHR13743">
    <property type="entry name" value="BEIGE/BEACH-RELATED"/>
    <property type="match status" value="1"/>
</dbReference>
<keyword evidence="2" id="KW-0677">Repeat</keyword>
<dbReference type="Proteomes" id="UP000179807">
    <property type="component" value="Unassembled WGS sequence"/>
</dbReference>
<evidence type="ECO:0000313" key="6">
    <source>
        <dbReference type="Proteomes" id="UP000179807"/>
    </source>
</evidence>
<name>A0A1J4JBZ0_9EUKA</name>
<keyword evidence="1 3" id="KW-0853">WD repeat</keyword>
<protein>
    <recommendedName>
        <fullName evidence="4">BEACH domain-containing protein</fullName>
    </recommendedName>
</protein>
<dbReference type="PROSITE" id="PS00678">
    <property type="entry name" value="WD_REPEATS_1"/>
    <property type="match status" value="1"/>
</dbReference>
<evidence type="ECO:0000313" key="5">
    <source>
        <dbReference type="EMBL" id="OHS95171.1"/>
    </source>
</evidence>
<dbReference type="Gene3D" id="2.130.10.10">
    <property type="entry name" value="YVTN repeat-like/Quinoprotein amine dehydrogenase"/>
    <property type="match status" value="1"/>
</dbReference>
<dbReference type="PANTHER" id="PTHR13743:SF112">
    <property type="entry name" value="BEACH DOMAIN-CONTAINING PROTEIN"/>
    <property type="match status" value="1"/>
</dbReference>
<dbReference type="AlphaFoldDB" id="A0A1J4JBZ0"/>
<evidence type="ECO:0000256" key="3">
    <source>
        <dbReference type="PROSITE-ProRule" id="PRU00221"/>
    </source>
</evidence>
<dbReference type="InterPro" id="IPR036372">
    <property type="entry name" value="BEACH_dom_sf"/>
</dbReference>
<dbReference type="InterPro" id="IPR019775">
    <property type="entry name" value="WD40_repeat_CS"/>
</dbReference>
<evidence type="ECO:0000259" key="4">
    <source>
        <dbReference type="PROSITE" id="PS50197"/>
    </source>
</evidence>
<dbReference type="Pfam" id="PF02138">
    <property type="entry name" value="Beach"/>
    <property type="match status" value="1"/>
</dbReference>
<gene>
    <name evidence="5" type="ORF">TRFO_10659</name>
</gene>
<evidence type="ECO:0000256" key="2">
    <source>
        <dbReference type="ARBA" id="ARBA00022737"/>
    </source>
</evidence>
<comment type="caution">
    <text evidence="5">The sequence shown here is derived from an EMBL/GenBank/DDBJ whole genome shotgun (WGS) entry which is preliminary data.</text>
</comment>
<dbReference type="PROSITE" id="PS50197">
    <property type="entry name" value="BEACH"/>
    <property type="match status" value="1"/>
</dbReference>
<dbReference type="SMART" id="SM00320">
    <property type="entry name" value="WD40"/>
    <property type="match status" value="2"/>
</dbReference>
<dbReference type="InterPro" id="IPR001680">
    <property type="entry name" value="WD40_rpt"/>
</dbReference>
<dbReference type="InterPro" id="IPR000409">
    <property type="entry name" value="BEACH_dom"/>
</dbReference>
<feature type="repeat" description="WD" evidence="3">
    <location>
        <begin position="372"/>
        <end position="413"/>
    </location>
</feature>
<dbReference type="Gene3D" id="1.10.1540.10">
    <property type="entry name" value="BEACH domain"/>
    <property type="match status" value="1"/>
</dbReference>
<feature type="domain" description="BEACH" evidence="4">
    <location>
        <begin position="1"/>
        <end position="250"/>
    </location>
</feature>
<accession>A0A1J4JBZ0</accession>
<dbReference type="InterPro" id="IPR050865">
    <property type="entry name" value="BEACH_Domain"/>
</dbReference>
<dbReference type="VEuPathDB" id="TrichDB:TRFO_10659"/>
<evidence type="ECO:0000256" key="1">
    <source>
        <dbReference type="ARBA" id="ARBA00022574"/>
    </source>
</evidence>
<dbReference type="GeneID" id="94830293"/>
<sequence>MCSGRSYNDIAQYPVYPWVLSNYSSDYIDLQDVNNYRDLSKPIGSLNEERIEKLLMQYEEIKNDPCEACLYRVHYSTPGFVIYYLIRCEPFTSLHISLQQGRFDHPGRLFQSIQNSWESCISTNTDFRELIPEFYSSNEFLLNTEKFDLGDGINDVILPKWANSAIHFIYLNRIALESPYVSKNIHKWIDLIFGCKQQDLKSLNLFHPFSDSRSMTNYYNDNDRLLMIMNHAANLGVIPSKLFSQAHSDREFIPLVPDFTNTQKLLFCVEFHDINAIKMWISPNNTISYIQIDGIVKNISSAQNEKGKLPLNISSSNPINVVAKVNMKLPIALAQREIVHNFISVIPGKKIIISSPWSGTFDIFDIKGNLHFSSDDEKANITAITADKNVIISSAQDASLTVWDLKSGYKKSYLHAHSHRISCIAYSSDIDLIVSADISGKLSYSSAISCKCERSMQLEVIPTHLKISNLGIVLVFYETEVSGSVTTTIESYDLSQRFIEACKISGKITASCICEFQDYSQYLFVTTSSLKVHLMCIFELTKRVAFGEITSPVECCVFHKEKHTLYLTQKNGILVSYRFVNYE</sequence>
<dbReference type="RefSeq" id="XP_068348308.1">
    <property type="nucleotide sequence ID" value="XM_068495589.1"/>
</dbReference>
<dbReference type="SMART" id="SM01026">
    <property type="entry name" value="Beach"/>
    <property type="match status" value="1"/>
</dbReference>